<evidence type="ECO:0000256" key="3">
    <source>
        <dbReference type="ARBA" id="ARBA00010088"/>
    </source>
</evidence>
<proteinExistence type="inferred from homology"/>
<evidence type="ECO:0000256" key="8">
    <source>
        <dbReference type="PIRNR" id="PIRNR006431"/>
    </source>
</evidence>
<dbReference type="PANTHER" id="PTHR43722">
    <property type="entry name" value="PROLINE IMINOPEPTIDASE"/>
    <property type="match status" value="1"/>
</dbReference>
<organism evidence="10 11">
    <name type="scientific">Lyophyllum shimeji</name>
    <name type="common">Hon-shimeji</name>
    <name type="synonym">Tricholoma shimeji</name>
    <dbReference type="NCBI Taxonomy" id="47721"/>
    <lineage>
        <taxon>Eukaryota</taxon>
        <taxon>Fungi</taxon>
        <taxon>Dikarya</taxon>
        <taxon>Basidiomycota</taxon>
        <taxon>Agaricomycotina</taxon>
        <taxon>Agaricomycetes</taxon>
        <taxon>Agaricomycetidae</taxon>
        <taxon>Agaricales</taxon>
        <taxon>Tricholomatineae</taxon>
        <taxon>Lyophyllaceae</taxon>
        <taxon>Lyophyllum</taxon>
    </lineage>
</organism>
<dbReference type="EMBL" id="BRPK01000008">
    <property type="protein sequence ID" value="GLB40414.1"/>
    <property type="molecule type" value="Genomic_DNA"/>
</dbReference>
<dbReference type="GO" id="GO:0004177">
    <property type="term" value="F:aminopeptidase activity"/>
    <property type="evidence" value="ECO:0007669"/>
    <property type="project" value="UniProtKB-UniRule"/>
</dbReference>
<comment type="catalytic activity">
    <reaction evidence="1 8">
        <text>Release of N-terminal proline from a peptide.</text>
        <dbReference type="EC" id="3.4.11.5"/>
    </reaction>
</comment>
<comment type="similarity">
    <text evidence="3 8">Belongs to the peptidase S33 family.</text>
</comment>
<evidence type="ECO:0000256" key="5">
    <source>
        <dbReference type="ARBA" id="ARBA00022490"/>
    </source>
</evidence>
<dbReference type="InterPro" id="IPR029058">
    <property type="entry name" value="AB_hydrolase_fold"/>
</dbReference>
<evidence type="ECO:0000313" key="11">
    <source>
        <dbReference type="Proteomes" id="UP001063166"/>
    </source>
</evidence>
<dbReference type="InterPro" id="IPR000073">
    <property type="entry name" value="AB_hydrolase_1"/>
</dbReference>
<dbReference type="Gene3D" id="3.40.50.1820">
    <property type="entry name" value="alpha/beta hydrolase"/>
    <property type="match status" value="1"/>
</dbReference>
<name>A0A9P3PRU3_LYOSH</name>
<keyword evidence="6 8" id="KW-0645">Protease</keyword>
<dbReference type="AlphaFoldDB" id="A0A9P3PRU3"/>
<keyword evidence="4 8" id="KW-0031">Aminopeptidase</keyword>
<keyword evidence="5 8" id="KW-0963">Cytoplasm</keyword>
<dbReference type="Pfam" id="PF00561">
    <property type="entry name" value="Abhydrolase_1"/>
    <property type="match status" value="1"/>
</dbReference>
<dbReference type="GO" id="GO:0006508">
    <property type="term" value="P:proteolysis"/>
    <property type="evidence" value="ECO:0007669"/>
    <property type="project" value="UniProtKB-KW"/>
</dbReference>
<evidence type="ECO:0000256" key="7">
    <source>
        <dbReference type="ARBA" id="ARBA00022801"/>
    </source>
</evidence>
<sequence>MSKALYPAIDPYHKGFLDVTGGHKIHYEVSGLKIDEESGAVVGAPVVFLHGGPGRGTHPHDRRFFNPHKYRIILFDQRGAGKSTPSANSGKIENNTTNGLHNFGGGWGSILALAYAQRNPCRVRSMVLRGISLASTREREFLFKNGPALAILPDTWKNFCSPIPEDEQDDMIKAYNKRLNPSDDNAEVDKTAANMWIEWVRRTYRILSEEVDVTDIVKFGSNTKNQTEAVPVNFYAEVETNAPGGNHFFPRIMAHYLANEYFLDEGELLRQRNIAKIREIPIVMIHGRYDIVTPFGSASELRDALGVPAPEPGDSIPVPGAGHSAREPEILRLLVEATDHVVDLP</sequence>
<keyword evidence="7 8" id="KW-0378">Hydrolase</keyword>
<dbReference type="PANTHER" id="PTHR43722:SF1">
    <property type="entry name" value="PROLINE IMINOPEPTIDASE"/>
    <property type="match status" value="1"/>
</dbReference>
<keyword evidence="11" id="KW-1185">Reference proteome</keyword>
<gene>
    <name evidence="10" type="ORF">LshimejAT787_0802850</name>
</gene>
<dbReference type="PIRSF" id="PIRSF006431">
    <property type="entry name" value="Pept_S33"/>
    <property type="match status" value="1"/>
</dbReference>
<evidence type="ECO:0000256" key="1">
    <source>
        <dbReference type="ARBA" id="ARBA00001585"/>
    </source>
</evidence>
<evidence type="ECO:0000256" key="2">
    <source>
        <dbReference type="ARBA" id="ARBA00004496"/>
    </source>
</evidence>
<evidence type="ECO:0000313" key="10">
    <source>
        <dbReference type="EMBL" id="GLB40414.1"/>
    </source>
</evidence>
<protein>
    <recommendedName>
        <fullName evidence="8">Proline iminopeptidase</fullName>
        <shortName evidence="8">PIP</shortName>
        <ecNumber evidence="8">3.4.11.5</ecNumber>
    </recommendedName>
    <alternativeName>
        <fullName evidence="8">Prolyl aminopeptidase</fullName>
    </alternativeName>
</protein>
<dbReference type="GO" id="GO:0005737">
    <property type="term" value="C:cytoplasm"/>
    <property type="evidence" value="ECO:0007669"/>
    <property type="project" value="UniProtKB-SubCell"/>
</dbReference>
<dbReference type="OrthoDB" id="10249433at2759"/>
<evidence type="ECO:0000259" key="9">
    <source>
        <dbReference type="Pfam" id="PF00561"/>
    </source>
</evidence>
<evidence type="ECO:0000256" key="6">
    <source>
        <dbReference type="ARBA" id="ARBA00022670"/>
    </source>
</evidence>
<dbReference type="EC" id="3.4.11.5" evidence="8"/>
<reference evidence="10" key="1">
    <citation type="submission" date="2022-07" db="EMBL/GenBank/DDBJ databases">
        <title>The genome of Lyophyllum shimeji provides insight into the initial evolution of ectomycorrhizal fungal genome.</title>
        <authorList>
            <person name="Kobayashi Y."/>
            <person name="Shibata T."/>
            <person name="Hirakawa H."/>
            <person name="Shigenobu S."/>
            <person name="Nishiyama T."/>
            <person name="Yamada A."/>
            <person name="Hasebe M."/>
            <person name="Kawaguchi M."/>
        </authorList>
    </citation>
    <scope>NUCLEOTIDE SEQUENCE</scope>
    <source>
        <strain evidence="10">AT787</strain>
    </source>
</reference>
<feature type="domain" description="AB hydrolase-1" evidence="9">
    <location>
        <begin position="45"/>
        <end position="304"/>
    </location>
</feature>
<dbReference type="SUPFAM" id="SSF53474">
    <property type="entry name" value="alpha/beta-Hydrolases"/>
    <property type="match status" value="1"/>
</dbReference>
<dbReference type="PRINTS" id="PR00793">
    <property type="entry name" value="PROAMNOPTASE"/>
</dbReference>
<comment type="subcellular location">
    <subcellularLocation>
        <location evidence="2 8">Cytoplasm</location>
    </subcellularLocation>
</comment>
<dbReference type="InterPro" id="IPR005944">
    <property type="entry name" value="Pro_iminopeptidase"/>
</dbReference>
<dbReference type="InterPro" id="IPR002410">
    <property type="entry name" value="Peptidase_S33"/>
</dbReference>
<evidence type="ECO:0000256" key="4">
    <source>
        <dbReference type="ARBA" id="ARBA00022438"/>
    </source>
</evidence>
<dbReference type="Proteomes" id="UP001063166">
    <property type="component" value="Unassembled WGS sequence"/>
</dbReference>
<comment type="caution">
    <text evidence="10">The sequence shown here is derived from an EMBL/GenBank/DDBJ whole genome shotgun (WGS) entry which is preliminary data.</text>
</comment>
<accession>A0A9P3PRU3</accession>